<name>A0ABN2XER1_9ACTN</name>
<evidence type="ECO:0000313" key="2">
    <source>
        <dbReference type="EMBL" id="GAA2108847.1"/>
    </source>
</evidence>
<feature type="compositionally biased region" description="Pro residues" evidence="1">
    <location>
        <begin position="418"/>
        <end position="428"/>
    </location>
</feature>
<feature type="compositionally biased region" description="Polar residues" evidence="1">
    <location>
        <begin position="318"/>
        <end position="328"/>
    </location>
</feature>
<gene>
    <name evidence="2" type="ORF">GCM10009802_04900</name>
</gene>
<reference evidence="2 3" key="1">
    <citation type="journal article" date="2019" name="Int. J. Syst. Evol. Microbiol.">
        <title>The Global Catalogue of Microorganisms (GCM) 10K type strain sequencing project: providing services to taxonomists for standard genome sequencing and annotation.</title>
        <authorList>
            <consortium name="The Broad Institute Genomics Platform"/>
            <consortium name="The Broad Institute Genome Sequencing Center for Infectious Disease"/>
            <person name="Wu L."/>
            <person name="Ma J."/>
        </authorList>
    </citation>
    <scope>NUCLEOTIDE SEQUENCE [LARGE SCALE GENOMIC DNA]</scope>
    <source>
        <strain evidence="2 3">JCM 15481</strain>
    </source>
</reference>
<feature type="region of interest" description="Disordered" evidence="1">
    <location>
        <begin position="304"/>
        <end position="328"/>
    </location>
</feature>
<dbReference type="EMBL" id="BAAAPF010000004">
    <property type="protein sequence ID" value="GAA2108847.1"/>
    <property type="molecule type" value="Genomic_DNA"/>
</dbReference>
<feature type="compositionally biased region" description="Basic and acidic residues" evidence="1">
    <location>
        <begin position="444"/>
        <end position="454"/>
    </location>
</feature>
<keyword evidence="3" id="KW-1185">Reference proteome</keyword>
<evidence type="ECO:0000256" key="1">
    <source>
        <dbReference type="SAM" id="MobiDB-lite"/>
    </source>
</evidence>
<proteinExistence type="predicted"/>
<feature type="compositionally biased region" description="Acidic residues" evidence="1">
    <location>
        <begin position="429"/>
        <end position="441"/>
    </location>
</feature>
<evidence type="ECO:0000313" key="3">
    <source>
        <dbReference type="Proteomes" id="UP001500443"/>
    </source>
</evidence>
<organism evidence="2 3">
    <name type="scientific">Streptomyces synnematoformans</name>
    <dbReference type="NCBI Taxonomy" id="415721"/>
    <lineage>
        <taxon>Bacteria</taxon>
        <taxon>Bacillati</taxon>
        <taxon>Actinomycetota</taxon>
        <taxon>Actinomycetes</taxon>
        <taxon>Kitasatosporales</taxon>
        <taxon>Streptomycetaceae</taxon>
        <taxon>Streptomyces</taxon>
    </lineage>
</organism>
<accession>A0ABN2XER1</accession>
<feature type="region of interest" description="Disordered" evidence="1">
    <location>
        <begin position="249"/>
        <end position="282"/>
    </location>
</feature>
<protein>
    <submittedName>
        <fullName evidence="2">Uncharacterized protein</fullName>
    </submittedName>
</protein>
<dbReference type="RefSeq" id="WP_344287365.1">
    <property type="nucleotide sequence ID" value="NZ_BAAAPF010000004.1"/>
</dbReference>
<dbReference type="Proteomes" id="UP001500443">
    <property type="component" value="Unassembled WGS sequence"/>
</dbReference>
<comment type="caution">
    <text evidence="2">The sequence shown here is derived from an EMBL/GenBank/DDBJ whole genome shotgun (WGS) entry which is preliminary data.</text>
</comment>
<sequence>MNATETAEELTADADVIRTWLGHLYADRPGFVSICSDADGWAGHRFTTDEAGITAATEYAVKLDRRRPKGIYAQTTTLRERPAEGRGGEDLAHALSHLWADGDFGTVGHKPGPDDLPAPPDAEAVAKVVTDSGLPEPSGWAHSGGGLNPIWMLAETHIIGDDEDRARIKELTTGLQAILAAQAYRCGWSWDTEVGNLDRLMKLPGSINRKEGIPRAATIGPGTGDVLDLSMLQGIVAQSAPAARATLQQAAEEKRQRKAARLGRQMPPPRAPRTPREATGGGPLDVLAAMLRFGDVLEPAGFTYQGTHSDGREKWLRPTTNGDRPSSDYSLLCDDHVAINWSERADLPVGAQPPGRKLTIPRLYAELNYGGDASEAARDIMRAAAGHGRGPASQLPYAVLEEVRRRCHTDNGHQGFEAPPPPQEPPPEYMDEPPPEDDPGEPDGVPKPDDEPGDRLPGVFWQTTPALLQIRQMAQARRTSPDAVLHAVLARIAAMAHPSVQIDNGIHQPATLGWYCGLYGPPGSGKGQAENTAEELTPFPETDDLAHIDISTGQGLIAAYLDLETDPDGENGKKKILVQARSRGYALATEGSVLDAMAQMAAAATLNGVLCKSWMSERQGTSNADVERRRVLAKGAYTLSMSLGVQEEPAAKLLEMGSIGLPQRLGWAHATLGPDTPPERPARTGALMVTTRDGGEIQVTTRDGGEIQVTAWVEGLRNTIMSVPEHVTKDLDELALEISFGRGADAPLDTHEPLWRVKCAALLALLHGRRTVTTEDWDLATQMWQTSRKVRDCVSSAAQRRRRAELDALRAEAVQTAVESQSAVYEAVHGAHPSVVNVAKRAHRYLTRHGGEIPARDVHRNTVKKTDRDKFKASGATEPLWPAALQYGAEQGWLAVLADGALLAAGSSAPE</sequence>
<feature type="region of interest" description="Disordered" evidence="1">
    <location>
        <begin position="409"/>
        <end position="459"/>
    </location>
</feature>